<dbReference type="Pfam" id="PF06701">
    <property type="entry name" value="MIB_HERC2"/>
    <property type="match status" value="1"/>
</dbReference>
<feature type="non-terminal residue" evidence="3">
    <location>
        <position position="1"/>
    </location>
</feature>
<proteinExistence type="predicted"/>
<name>A0A3L5TVU4_MYTGA</name>
<dbReference type="AlphaFoldDB" id="A0A3L5TVU4"/>
<dbReference type="GO" id="GO:0046872">
    <property type="term" value="F:metal ion binding"/>
    <property type="evidence" value="ECO:0007669"/>
    <property type="project" value="InterPro"/>
</dbReference>
<reference evidence="3 4" key="1">
    <citation type="journal article" date="2016" name="PLoS ONE">
        <title>A First Insight into the Genome of the Filter-Feeder Mussel Mytilus galloprovincialis.</title>
        <authorList>
            <person name="Murgarella M."/>
            <person name="Puiu D."/>
            <person name="Novoa B."/>
            <person name="Figueras A."/>
            <person name="Posada D."/>
            <person name="Canchaya C."/>
        </authorList>
    </citation>
    <scope>NUCLEOTIDE SEQUENCE [LARGE SCALE GENOMIC DNA]</scope>
    <source>
        <tissue evidence="3">Muscle</tissue>
    </source>
</reference>
<dbReference type="InterPro" id="IPR010606">
    <property type="entry name" value="Mib_Herc2"/>
</dbReference>
<dbReference type="Gene3D" id="2.30.30.40">
    <property type="entry name" value="SH3 Domains"/>
    <property type="match status" value="2"/>
</dbReference>
<keyword evidence="4" id="KW-1185">Reference proteome</keyword>
<evidence type="ECO:0000313" key="4">
    <source>
        <dbReference type="Proteomes" id="UP000266721"/>
    </source>
</evidence>
<feature type="region of interest" description="Disordered" evidence="1">
    <location>
        <begin position="1"/>
        <end position="23"/>
    </location>
</feature>
<evidence type="ECO:0000259" key="2">
    <source>
        <dbReference type="PROSITE" id="PS51416"/>
    </source>
</evidence>
<sequence>MRQTGNGQCVKEKTNRQKSQLRPEGEAPLIGGLYMGLAGALGGATSQISDNEVPGYMIVFTDGLSANIHPELDKDINPSYLTGEFQKHAEIGSVIRQIAGCAVKIFYVPVVDNERNEKGSLVMENAVSETNGKVIYHQEIHRLVRMTQVLLIAAQVASDLRHIDQNPTTGLVRSRIIERTSNPEDAHEDCVDLVMEFLTPLYTEKRRGFFTELTFRSLQLGDRVRRGPNWLYDEQDSGLAGTVVGQSFEGSVSVEWDSGHINKYIYDEQNNIYTIRKVQEPRMLFEELIAVGCRVKRGTDWTFDNSDGGYGSIGTVLRVRQDGSVVVSNTLFLNIYFLLAINEGIVRWDCTNIGVYKMGQNGLFELQISDEPFSSKSDQIHHLPVYQNKDSSDRNSYNKQSKDYQSTDRVTSDNKDITVKEYFDEYVLPVHSKTG</sequence>
<feature type="domain" description="MIB/HERC2" evidence="2">
    <location>
        <begin position="210"/>
        <end position="281"/>
    </location>
</feature>
<dbReference type="GO" id="GO:0004842">
    <property type="term" value="F:ubiquitin-protein transferase activity"/>
    <property type="evidence" value="ECO:0007669"/>
    <property type="project" value="InterPro"/>
</dbReference>
<feature type="compositionally biased region" description="Basic and acidic residues" evidence="1">
    <location>
        <begin position="10"/>
        <end position="23"/>
    </location>
</feature>
<evidence type="ECO:0000313" key="3">
    <source>
        <dbReference type="EMBL" id="OPL33756.1"/>
    </source>
</evidence>
<dbReference type="InterPro" id="IPR037252">
    <property type="entry name" value="Mib_Herc2_sf"/>
</dbReference>
<feature type="region of interest" description="Disordered" evidence="1">
    <location>
        <begin position="388"/>
        <end position="412"/>
    </location>
</feature>
<comment type="caution">
    <text evidence="3">The sequence shown here is derived from an EMBL/GenBank/DDBJ whole genome shotgun (WGS) entry which is preliminary data.</text>
</comment>
<dbReference type="EMBL" id="KV581617">
    <property type="protein sequence ID" value="OPL33756.1"/>
    <property type="molecule type" value="Genomic_DNA"/>
</dbReference>
<feature type="domain" description="MIB/HERC2" evidence="2">
    <location>
        <begin position="280"/>
        <end position="372"/>
    </location>
</feature>
<dbReference type="PROSITE" id="PS51416">
    <property type="entry name" value="MIB_HERC2"/>
    <property type="match status" value="2"/>
</dbReference>
<organism evidence="3 4">
    <name type="scientific">Mytilus galloprovincialis</name>
    <name type="common">Mediterranean mussel</name>
    <dbReference type="NCBI Taxonomy" id="29158"/>
    <lineage>
        <taxon>Eukaryota</taxon>
        <taxon>Metazoa</taxon>
        <taxon>Spiralia</taxon>
        <taxon>Lophotrochozoa</taxon>
        <taxon>Mollusca</taxon>
        <taxon>Bivalvia</taxon>
        <taxon>Autobranchia</taxon>
        <taxon>Pteriomorphia</taxon>
        <taxon>Mytilida</taxon>
        <taxon>Mytiloidea</taxon>
        <taxon>Mytilidae</taxon>
        <taxon>Mytilinae</taxon>
        <taxon>Mytilus</taxon>
    </lineage>
</organism>
<protein>
    <recommendedName>
        <fullName evidence="2">MIB/HERC2 domain-containing protein</fullName>
    </recommendedName>
</protein>
<evidence type="ECO:0000256" key="1">
    <source>
        <dbReference type="SAM" id="MobiDB-lite"/>
    </source>
</evidence>
<gene>
    <name evidence="3" type="ORF">AM593_00222</name>
</gene>
<dbReference type="SUPFAM" id="SSF159034">
    <property type="entry name" value="Mib/herc2 domain-like"/>
    <property type="match status" value="2"/>
</dbReference>
<feature type="compositionally biased region" description="Basic and acidic residues" evidence="1">
    <location>
        <begin position="400"/>
        <end position="412"/>
    </location>
</feature>
<dbReference type="GO" id="GO:0016567">
    <property type="term" value="P:protein ubiquitination"/>
    <property type="evidence" value="ECO:0007669"/>
    <property type="project" value="InterPro"/>
</dbReference>
<dbReference type="Proteomes" id="UP000266721">
    <property type="component" value="Unassembled WGS sequence"/>
</dbReference>
<accession>A0A3L5TVU4</accession>